<evidence type="ECO:0000256" key="8">
    <source>
        <dbReference type="ARBA" id="ARBA00022827"/>
    </source>
</evidence>
<evidence type="ECO:0000313" key="14">
    <source>
        <dbReference type="EMBL" id="ORX60508.1"/>
    </source>
</evidence>
<dbReference type="Proteomes" id="UP000242146">
    <property type="component" value="Unassembled WGS sequence"/>
</dbReference>
<dbReference type="Gene3D" id="3.40.50.620">
    <property type="entry name" value="HUPs"/>
    <property type="match status" value="1"/>
</dbReference>
<accession>A0A1X2GU24</accession>
<dbReference type="GO" id="GO:0005524">
    <property type="term" value="F:ATP binding"/>
    <property type="evidence" value="ECO:0007669"/>
    <property type="project" value="UniProtKB-KW"/>
</dbReference>
<evidence type="ECO:0000256" key="4">
    <source>
        <dbReference type="ARBA" id="ARBA00022643"/>
    </source>
</evidence>
<dbReference type="GO" id="GO:0003919">
    <property type="term" value="F:FMN adenylyltransferase activity"/>
    <property type="evidence" value="ECO:0007669"/>
    <property type="project" value="UniProtKB-EC"/>
</dbReference>
<evidence type="ECO:0000256" key="7">
    <source>
        <dbReference type="ARBA" id="ARBA00022741"/>
    </source>
</evidence>
<evidence type="ECO:0000256" key="3">
    <source>
        <dbReference type="ARBA" id="ARBA00022630"/>
    </source>
</evidence>
<name>A0A1X2GU24_9FUNG</name>
<keyword evidence="4" id="KW-0288">FMN</keyword>
<dbReference type="STRING" id="101127.A0A1X2GU24"/>
<dbReference type="CDD" id="cd23948">
    <property type="entry name" value="FAD_synthase"/>
    <property type="match status" value="1"/>
</dbReference>
<dbReference type="InterPro" id="IPR014729">
    <property type="entry name" value="Rossmann-like_a/b/a_fold"/>
</dbReference>
<keyword evidence="5" id="KW-0808">Transferase</keyword>
<evidence type="ECO:0000256" key="6">
    <source>
        <dbReference type="ARBA" id="ARBA00022695"/>
    </source>
</evidence>
<keyword evidence="15" id="KW-1185">Reference proteome</keyword>
<comment type="pathway">
    <text evidence="1">Cofactor biosynthesis; FAD biosynthesis; FAD from FMN: step 1/1.</text>
</comment>
<evidence type="ECO:0000256" key="5">
    <source>
        <dbReference type="ARBA" id="ARBA00022679"/>
    </source>
</evidence>
<evidence type="ECO:0000256" key="10">
    <source>
        <dbReference type="ARBA" id="ARBA00031145"/>
    </source>
</evidence>
<evidence type="ECO:0000256" key="12">
    <source>
        <dbReference type="ARBA" id="ARBA00049494"/>
    </source>
</evidence>
<organism evidence="14 15">
    <name type="scientific">Hesseltinella vesiculosa</name>
    <dbReference type="NCBI Taxonomy" id="101127"/>
    <lineage>
        <taxon>Eukaryota</taxon>
        <taxon>Fungi</taxon>
        <taxon>Fungi incertae sedis</taxon>
        <taxon>Mucoromycota</taxon>
        <taxon>Mucoromycotina</taxon>
        <taxon>Mucoromycetes</taxon>
        <taxon>Mucorales</taxon>
        <taxon>Cunninghamellaceae</taxon>
        <taxon>Hesseltinella</taxon>
    </lineage>
</organism>
<dbReference type="OrthoDB" id="270728at2759"/>
<dbReference type="EC" id="2.7.7.2" evidence="2"/>
<keyword evidence="3" id="KW-0285">Flavoprotein</keyword>
<dbReference type="GO" id="GO:0006747">
    <property type="term" value="P:FAD biosynthetic process"/>
    <property type="evidence" value="ECO:0007669"/>
    <property type="project" value="TreeGrafter"/>
</dbReference>
<keyword evidence="6" id="KW-0548">Nucleotidyltransferase</keyword>
<comment type="catalytic activity">
    <reaction evidence="12">
        <text>FMN + ATP + H(+) = FAD + diphosphate</text>
        <dbReference type="Rhea" id="RHEA:17237"/>
        <dbReference type="ChEBI" id="CHEBI:15378"/>
        <dbReference type="ChEBI" id="CHEBI:30616"/>
        <dbReference type="ChEBI" id="CHEBI:33019"/>
        <dbReference type="ChEBI" id="CHEBI:57692"/>
        <dbReference type="ChEBI" id="CHEBI:58210"/>
        <dbReference type="EC" id="2.7.7.2"/>
    </reaction>
</comment>
<dbReference type="Pfam" id="PF01507">
    <property type="entry name" value="PAPS_reduct"/>
    <property type="match status" value="1"/>
</dbReference>
<keyword evidence="7" id="KW-0547">Nucleotide-binding</keyword>
<evidence type="ECO:0000256" key="11">
    <source>
        <dbReference type="ARBA" id="ARBA00031871"/>
    </source>
</evidence>
<comment type="caution">
    <text evidence="14">The sequence shown here is derived from an EMBL/GenBank/DDBJ whole genome shotgun (WGS) entry which is preliminary data.</text>
</comment>
<dbReference type="PANTHER" id="PTHR23293">
    <property type="entry name" value="FAD SYNTHETASE-RELATED FMN ADENYLYLTRANSFERASE"/>
    <property type="match status" value="1"/>
</dbReference>
<evidence type="ECO:0000256" key="9">
    <source>
        <dbReference type="ARBA" id="ARBA00022840"/>
    </source>
</evidence>
<sequence length="259" mass="29720">MHAHLAGNHGCTLRPIDPFLDTVDRYDFSYIEKTVYEASQAESPLGHSIRAALQVIEEAYERFGLDGVTLSFNGGKDCTVLLHLVAAVLSRKRLTQQDKPIRTVYVTYPNPFPHVDAFVDVCAKRYHLDCVAIPGPMRQALQHYLDISHPKPKAIFVGIRRNDPYAENLTYFDPTDEGWPSFIRCHPIINWSFKQIWDFLLLLKVPYCSLYDQGYTSLGSMENTHPNPDLKTTEEGRYQPAYMLENELHERCGRTTQKK</sequence>
<keyword evidence="14" id="KW-0378">Hydrolase</keyword>
<keyword evidence="9" id="KW-0067">ATP-binding</keyword>
<evidence type="ECO:0000313" key="15">
    <source>
        <dbReference type="Proteomes" id="UP000242146"/>
    </source>
</evidence>
<dbReference type="GO" id="GO:0016787">
    <property type="term" value="F:hydrolase activity"/>
    <property type="evidence" value="ECO:0007669"/>
    <property type="project" value="UniProtKB-KW"/>
</dbReference>
<dbReference type="EMBL" id="MCGT01000004">
    <property type="protein sequence ID" value="ORX60508.1"/>
    <property type="molecule type" value="Genomic_DNA"/>
</dbReference>
<dbReference type="PANTHER" id="PTHR23293:SF9">
    <property type="entry name" value="FAD SYNTHASE"/>
    <property type="match status" value="1"/>
</dbReference>
<dbReference type="SUPFAM" id="SSF52402">
    <property type="entry name" value="Adenine nucleotide alpha hydrolases-like"/>
    <property type="match status" value="1"/>
</dbReference>
<feature type="domain" description="Phosphoadenosine phosphosulphate reductase" evidence="13">
    <location>
        <begin position="136"/>
        <end position="226"/>
    </location>
</feature>
<evidence type="ECO:0000256" key="1">
    <source>
        <dbReference type="ARBA" id="ARBA00004726"/>
    </source>
</evidence>
<dbReference type="AlphaFoldDB" id="A0A1X2GU24"/>
<evidence type="ECO:0000259" key="13">
    <source>
        <dbReference type="Pfam" id="PF01507"/>
    </source>
</evidence>
<reference evidence="14 15" key="1">
    <citation type="submission" date="2016-07" db="EMBL/GenBank/DDBJ databases">
        <title>Pervasive Adenine N6-methylation of Active Genes in Fungi.</title>
        <authorList>
            <consortium name="DOE Joint Genome Institute"/>
            <person name="Mondo S.J."/>
            <person name="Dannebaum R.O."/>
            <person name="Kuo R.C."/>
            <person name="Labutti K."/>
            <person name="Haridas S."/>
            <person name="Kuo A."/>
            <person name="Salamov A."/>
            <person name="Ahrendt S.R."/>
            <person name="Lipzen A."/>
            <person name="Sullivan W."/>
            <person name="Andreopoulos W.B."/>
            <person name="Clum A."/>
            <person name="Lindquist E."/>
            <person name="Daum C."/>
            <person name="Ramamoorthy G.K."/>
            <person name="Gryganskyi A."/>
            <person name="Culley D."/>
            <person name="Magnuson J.K."/>
            <person name="James T.Y."/>
            <person name="O'Malley M.A."/>
            <person name="Stajich J.E."/>
            <person name="Spatafora J.W."/>
            <person name="Visel A."/>
            <person name="Grigoriev I.V."/>
        </authorList>
    </citation>
    <scope>NUCLEOTIDE SEQUENCE [LARGE SCALE GENOMIC DNA]</scope>
    <source>
        <strain evidence="14 15">NRRL 3301</strain>
    </source>
</reference>
<protein>
    <recommendedName>
        <fullName evidence="2">FAD synthase</fullName>
        <ecNumber evidence="2">2.7.7.2</ecNumber>
    </recommendedName>
    <alternativeName>
        <fullName evidence="10">FAD pyrophosphorylase</fullName>
    </alternativeName>
    <alternativeName>
        <fullName evidence="11">FMN adenylyltransferase</fullName>
    </alternativeName>
</protein>
<gene>
    <name evidence="14" type="ORF">DM01DRAFT_1404762</name>
</gene>
<proteinExistence type="predicted"/>
<keyword evidence="8" id="KW-0274">FAD</keyword>
<evidence type="ECO:0000256" key="2">
    <source>
        <dbReference type="ARBA" id="ARBA00012393"/>
    </source>
</evidence>
<dbReference type="InterPro" id="IPR002500">
    <property type="entry name" value="PAPS_reduct_dom"/>
</dbReference>